<comment type="caution">
    <text evidence="2">The sequence shown here is derived from an EMBL/GenBank/DDBJ whole genome shotgun (WGS) entry which is preliminary data.</text>
</comment>
<dbReference type="EMBL" id="JBHGCJ010000013">
    <property type="protein sequence ID" value="MFG6110650.1"/>
    <property type="molecule type" value="Genomic_DNA"/>
</dbReference>
<protein>
    <submittedName>
        <fullName evidence="2">Inovirus-type Gp2 protein</fullName>
    </submittedName>
</protein>
<proteinExistence type="predicted"/>
<accession>A0ABW7D0H9</accession>
<reference evidence="2 3" key="1">
    <citation type="submission" date="2024-09" db="EMBL/GenBank/DDBJ databases">
        <authorList>
            <consortium name="All-Russian atlas of soil microorganisms"/>
            <consortium name="as a basis for the search for new antimicrobial producers and enzymes with unique properties"/>
            <person name="Sokolova E.A."/>
            <person name="Voronina E.N."/>
        </authorList>
    </citation>
    <scope>NUCLEOTIDE SEQUENCE [LARGE SCALE GENOMIC DNA]</scope>
    <source>
        <strain evidence="2 3">AF-22b-331.1</strain>
    </source>
</reference>
<dbReference type="InterPro" id="IPR057271">
    <property type="entry name" value="YagK_YfjJ_C"/>
</dbReference>
<dbReference type="Pfam" id="PF11726">
    <property type="entry name" value="YagK_YfjJ_C"/>
    <property type="match status" value="1"/>
</dbReference>
<name>A0ABW7D0H9_9GAMM</name>
<feature type="domain" description="YagK/YfjJ C-terminal" evidence="1">
    <location>
        <begin position="125"/>
        <end position="270"/>
    </location>
</feature>
<evidence type="ECO:0000259" key="1">
    <source>
        <dbReference type="Pfam" id="PF11726"/>
    </source>
</evidence>
<dbReference type="Proteomes" id="UP001605261">
    <property type="component" value="Unassembled WGS sequence"/>
</dbReference>
<keyword evidence="3" id="KW-1185">Reference proteome</keyword>
<evidence type="ECO:0000313" key="2">
    <source>
        <dbReference type="EMBL" id="MFG6110650.1"/>
    </source>
</evidence>
<gene>
    <name evidence="2" type="ORF">ACEU0G_000528</name>
</gene>
<evidence type="ECO:0000313" key="3">
    <source>
        <dbReference type="Proteomes" id="UP001605261"/>
    </source>
</evidence>
<dbReference type="RefSeq" id="WP_394164199.1">
    <property type="nucleotide sequence ID" value="NZ_JBHGCJ010000013.1"/>
</dbReference>
<sequence>MMGKLIRSKGPLFRCYKHAGCDFVERTRIGDALVLCLKSDLHAIDEQFPQHRHSPLFMLFKRLFGHIYPMGQRLWPEDIAVLDAAIAEARAYGKGKELRAHLKDMKRSERKNAAACKALLDDLRRQYSKALALRIDLGYISTFCPGVGFRGQAMTFEQAKRHRDQLLKFVRKGPYSKHLAGYMWKMEYGFEKGYHFHMAFFFDGQRMSKDINIADAIGAYWRDEVTEGKGMYFNCNKKKEEYEHCGIGMVNRADDTKWAYLEEAMRYLTKVDLYLRFRAGKGARTFATSNGVYGGIKPKAPVPFAPQLMAAL</sequence>
<organism evidence="2 3">
    <name type="scientific">Stenotrophomonas nematodicola</name>
    <dbReference type="NCBI Taxonomy" id="2656746"/>
    <lineage>
        <taxon>Bacteria</taxon>
        <taxon>Pseudomonadati</taxon>
        <taxon>Pseudomonadota</taxon>
        <taxon>Gammaproteobacteria</taxon>
        <taxon>Lysobacterales</taxon>
        <taxon>Lysobacteraceae</taxon>
        <taxon>Stenotrophomonas</taxon>
    </lineage>
</organism>